<dbReference type="RefSeq" id="WP_155194032.1">
    <property type="nucleotide sequence ID" value="NZ_BAAAEA010000002.1"/>
</dbReference>
<protein>
    <recommendedName>
        <fullName evidence="3">Sulfotransferase family protein</fullName>
    </recommendedName>
</protein>
<dbReference type="EMBL" id="FXTT01000003">
    <property type="protein sequence ID" value="SMP25206.1"/>
    <property type="molecule type" value="Genomic_DNA"/>
</dbReference>
<accession>A0ABY1P355</accession>
<reference evidence="1 2" key="1">
    <citation type="submission" date="2017-05" db="EMBL/GenBank/DDBJ databases">
        <authorList>
            <person name="Varghese N."/>
            <person name="Submissions S."/>
        </authorList>
    </citation>
    <scope>NUCLEOTIDE SEQUENCE [LARGE SCALE GENOMIC DNA]</scope>
    <source>
        <strain evidence="1 2">DSM 15949</strain>
    </source>
</reference>
<comment type="caution">
    <text evidence="1">The sequence shown here is derived from an EMBL/GenBank/DDBJ whole genome shotgun (WGS) entry which is preliminary data.</text>
</comment>
<proteinExistence type="predicted"/>
<name>A0ABY1P355_9HYPH</name>
<dbReference type="Gene3D" id="3.40.50.300">
    <property type="entry name" value="P-loop containing nucleotide triphosphate hydrolases"/>
    <property type="match status" value="1"/>
</dbReference>
<gene>
    <name evidence="1" type="ORF">SAMN06265374_2531</name>
</gene>
<evidence type="ECO:0000313" key="2">
    <source>
        <dbReference type="Proteomes" id="UP001157914"/>
    </source>
</evidence>
<dbReference type="SUPFAM" id="SSF52540">
    <property type="entry name" value="P-loop containing nucleoside triphosphate hydrolases"/>
    <property type="match status" value="1"/>
</dbReference>
<keyword evidence="2" id="KW-1185">Reference proteome</keyword>
<evidence type="ECO:0008006" key="3">
    <source>
        <dbReference type="Google" id="ProtNLM"/>
    </source>
</evidence>
<organism evidence="1 2">
    <name type="scientific">Roseibium denhamense</name>
    <dbReference type="NCBI Taxonomy" id="76305"/>
    <lineage>
        <taxon>Bacteria</taxon>
        <taxon>Pseudomonadati</taxon>
        <taxon>Pseudomonadota</taxon>
        <taxon>Alphaproteobacteria</taxon>
        <taxon>Hyphomicrobiales</taxon>
        <taxon>Stappiaceae</taxon>
        <taxon>Roseibium</taxon>
    </lineage>
</organism>
<dbReference type="Proteomes" id="UP001157914">
    <property type="component" value="Unassembled WGS sequence"/>
</dbReference>
<dbReference type="InterPro" id="IPR027417">
    <property type="entry name" value="P-loop_NTPase"/>
</dbReference>
<sequence>MNETKIILHAGAQKTGSTSLQRWFYANEPLLNGYGITCPKRLISEGQVDPVHTLLSRSNMKAADSRLAGEFRQRIAALQKESGHATILLSHETAFGMPFELGTTRFYERAPKRMEAVRAWMPPDIAECRVVFFVRNYAEFLRSSYVQWIRQGQTDTFEDFASASFTDTMDWRPLVSKLTSVFGEKNVQIVDYGAFFEDPSRSLSDVFFRGAIPAGECLGIAKIAVNRSPPMGAVSLARRCNAALARRSQMNKRDIGRLTSAYVMRPFEKLLRVGFGASGHGRILEALDQRYQDHKPQILNACDSPVKRTGDPAVPADAR</sequence>
<evidence type="ECO:0000313" key="1">
    <source>
        <dbReference type="EMBL" id="SMP25206.1"/>
    </source>
</evidence>